<dbReference type="Gene3D" id="3.40.50.280">
    <property type="entry name" value="Cobalamin-binding domain"/>
    <property type="match status" value="1"/>
</dbReference>
<name>A0A212S0N0_RHOAC</name>
<dbReference type="InterPro" id="IPR036594">
    <property type="entry name" value="Meth_synthase_dom"/>
</dbReference>
<dbReference type="InterPro" id="IPR006158">
    <property type="entry name" value="Cobalamin-bd"/>
</dbReference>
<dbReference type="SUPFAM" id="SSF52242">
    <property type="entry name" value="Cobalamin (vitamin B12)-binding domain"/>
    <property type="match status" value="1"/>
</dbReference>
<evidence type="ECO:0000313" key="3">
    <source>
        <dbReference type="EMBL" id="SNB78697.1"/>
    </source>
</evidence>
<dbReference type="InterPro" id="IPR036724">
    <property type="entry name" value="Cobalamin-bd_sf"/>
</dbReference>
<protein>
    <submittedName>
        <fullName evidence="3">Methanogenic corrinoid protein MtbC1</fullName>
    </submittedName>
</protein>
<organism evidence="3 4">
    <name type="scientific">Rhodoblastus acidophilus</name>
    <name type="common">Rhodopseudomonas acidophila</name>
    <dbReference type="NCBI Taxonomy" id="1074"/>
    <lineage>
        <taxon>Bacteria</taxon>
        <taxon>Pseudomonadati</taxon>
        <taxon>Pseudomonadota</taxon>
        <taxon>Alphaproteobacteria</taxon>
        <taxon>Hyphomicrobiales</taxon>
        <taxon>Rhodoblastaceae</taxon>
        <taxon>Rhodoblastus</taxon>
    </lineage>
</organism>
<gene>
    <name evidence="3" type="ORF">SAMN06265338_11055</name>
</gene>
<dbReference type="Gene3D" id="1.10.1240.10">
    <property type="entry name" value="Methionine synthase domain"/>
    <property type="match status" value="1"/>
</dbReference>
<dbReference type="AlphaFoldDB" id="A0A212S0N0"/>
<evidence type="ECO:0000313" key="4">
    <source>
        <dbReference type="Proteomes" id="UP000198418"/>
    </source>
</evidence>
<dbReference type="Pfam" id="PF02607">
    <property type="entry name" value="B12-binding_2"/>
    <property type="match status" value="1"/>
</dbReference>
<proteinExistence type="predicted"/>
<dbReference type="Proteomes" id="UP000198418">
    <property type="component" value="Unassembled WGS sequence"/>
</dbReference>
<evidence type="ECO:0000259" key="1">
    <source>
        <dbReference type="Pfam" id="PF02310"/>
    </source>
</evidence>
<accession>A0A212S0N0</accession>
<keyword evidence="4" id="KW-1185">Reference proteome</keyword>
<dbReference type="GO" id="GO:0046872">
    <property type="term" value="F:metal ion binding"/>
    <property type="evidence" value="ECO:0007669"/>
    <property type="project" value="InterPro"/>
</dbReference>
<feature type="domain" description="B12-binding" evidence="1">
    <location>
        <begin position="169"/>
        <end position="273"/>
    </location>
</feature>
<dbReference type="Pfam" id="PF02310">
    <property type="entry name" value="B12-binding"/>
    <property type="match status" value="1"/>
</dbReference>
<evidence type="ECO:0000259" key="2">
    <source>
        <dbReference type="Pfam" id="PF02607"/>
    </source>
</evidence>
<dbReference type="InterPro" id="IPR003759">
    <property type="entry name" value="Cbl-bd_cap"/>
</dbReference>
<sequence>MDVARWAGDYAGRLLHDAGAVSEIGGGMYQSGAFPRRLTKDGSASKKAGALQALRTLAKRDAERPGATRNDIPPNAARVSRAQCVQLARWLIAGDDAFRYEIEARLASSASPVGVMVDVLAPVARELGRLWDRDECDLIDVQRACGALQRVMGRIAPEGPARMPLKQPSILLQVAPGERHTLGADVAEAIFRDIGWRVTRGEGRGLRADLSREWRDFVGFSLSCDRNVESLSQAVAEARAASRNPNLLVVVGGAIFARRPDIARKIGADFCVCAAKLPVKHQKALVNGSAMSHVFHTRG</sequence>
<dbReference type="GO" id="GO:0031419">
    <property type="term" value="F:cobalamin binding"/>
    <property type="evidence" value="ECO:0007669"/>
    <property type="project" value="InterPro"/>
</dbReference>
<feature type="domain" description="B12-binding N-terminal" evidence="2">
    <location>
        <begin position="86"/>
        <end position="154"/>
    </location>
</feature>
<reference evidence="4" key="1">
    <citation type="submission" date="2017-06" db="EMBL/GenBank/DDBJ databases">
        <authorList>
            <person name="Varghese N."/>
            <person name="Submissions S."/>
        </authorList>
    </citation>
    <scope>NUCLEOTIDE SEQUENCE [LARGE SCALE GENOMIC DNA]</scope>
    <source>
        <strain evidence="4">DSM 137</strain>
    </source>
</reference>
<dbReference type="OrthoDB" id="5498228at2"/>
<dbReference type="EMBL" id="FYDG01000010">
    <property type="protein sequence ID" value="SNB78697.1"/>
    <property type="molecule type" value="Genomic_DNA"/>
</dbReference>